<gene>
    <name evidence="1" type="ORF">METZ01_LOCUS420622</name>
</gene>
<reference evidence="1" key="1">
    <citation type="submission" date="2018-05" db="EMBL/GenBank/DDBJ databases">
        <authorList>
            <person name="Lanie J.A."/>
            <person name="Ng W.-L."/>
            <person name="Kazmierczak K.M."/>
            <person name="Andrzejewski T.M."/>
            <person name="Davidsen T.M."/>
            <person name="Wayne K.J."/>
            <person name="Tettelin H."/>
            <person name="Glass J.I."/>
            <person name="Rusch D."/>
            <person name="Podicherti R."/>
            <person name="Tsui H.-C.T."/>
            <person name="Winkler M.E."/>
        </authorList>
    </citation>
    <scope>NUCLEOTIDE SEQUENCE</scope>
</reference>
<name>A0A382XBP0_9ZZZZ</name>
<dbReference type="EMBL" id="UINC01166038">
    <property type="protein sequence ID" value="SVD67768.1"/>
    <property type="molecule type" value="Genomic_DNA"/>
</dbReference>
<evidence type="ECO:0000313" key="1">
    <source>
        <dbReference type="EMBL" id="SVD67768.1"/>
    </source>
</evidence>
<dbReference type="AlphaFoldDB" id="A0A382XBP0"/>
<protein>
    <submittedName>
        <fullName evidence="1">Uncharacterized protein</fullName>
    </submittedName>
</protein>
<sequence length="70" mass="7958">VSWRQVTEWCSNTQKAAIKPLTIIQIQTGANKIYLGTHTAFLQATGINAIKSFFLKRYVILPESNSYDLR</sequence>
<accession>A0A382XBP0</accession>
<feature type="non-terminal residue" evidence="1">
    <location>
        <position position="1"/>
    </location>
</feature>
<organism evidence="1">
    <name type="scientific">marine metagenome</name>
    <dbReference type="NCBI Taxonomy" id="408172"/>
    <lineage>
        <taxon>unclassified sequences</taxon>
        <taxon>metagenomes</taxon>
        <taxon>ecological metagenomes</taxon>
    </lineage>
</organism>
<proteinExistence type="predicted"/>